<name>D4XVY7_9BACT</name>
<accession>D4XVY7</accession>
<protein>
    <submittedName>
        <fullName evidence="10">ABC transporter, ATP-binding protein</fullName>
    </submittedName>
</protein>
<dbReference type="Pfam" id="PF00005">
    <property type="entry name" value="ABC_tran"/>
    <property type="match status" value="1"/>
</dbReference>
<evidence type="ECO:0000256" key="3">
    <source>
        <dbReference type="ARBA" id="ARBA00022448"/>
    </source>
</evidence>
<dbReference type="Gene3D" id="3.40.50.300">
    <property type="entry name" value="P-loop containing nucleotide triphosphate hydrolases"/>
    <property type="match status" value="1"/>
</dbReference>
<dbReference type="InterPro" id="IPR013563">
    <property type="entry name" value="Oligopep_ABC_C"/>
</dbReference>
<dbReference type="GO" id="GO:0016887">
    <property type="term" value="F:ATP hydrolysis activity"/>
    <property type="evidence" value="ECO:0007669"/>
    <property type="project" value="InterPro"/>
</dbReference>
<keyword evidence="11" id="KW-1185">Reference proteome</keyword>
<evidence type="ECO:0000256" key="6">
    <source>
        <dbReference type="ARBA" id="ARBA00022840"/>
    </source>
</evidence>
<comment type="caution">
    <text evidence="10">The sequence shown here is derived from an EMBL/GenBank/DDBJ whole genome shotgun (WGS) entry which is preliminary data.</text>
</comment>
<keyword evidence="3" id="KW-0813">Transport</keyword>
<dbReference type="RefSeq" id="WP_005683549.1">
    <property type="nucleotide sequence ID" value="NZ_ADNC01000018.1"/>
</dbReference>
<dbReference type="InterPro" id="IPR050388">
    <property type="entry name" value="ABC_Ni/Peptide_Import"/>
</dbReference>
<gene>
    <name evidence="10" type="ORF">MALL_0010</name>
</gene>
<dbReference type="GO" id="GO:0015833">
    <property type="term" value="P:peptide transport"/>
    <property type="evidence" value="ECO:0007669"/>
    <property type="project" value="InterPro"/>
</dbReference>
<dbReference type="SUPFAM" id="SSF52540">
    <property type="entry name" value="P-loop containing nucleoside triphosphate hydrolases"/>
    <property type="match status" value="1"/>
</dbReference>
<organism evidence="10 11">
    <name type="scientific">Mycoplasmopsis alligatoris A21JP2</name>
    <dbReference type="NCBI Taxonomy" id="747682"/>
    <lineage>
        <taxon>Bacteria</taxon>
        <taxon>Bacillati</taxon>
        <taxon>Mycoplasmatota</taxon>
        <taxon>Mycoplasmoidales</taxon>
        <taxon>Metamycoplasmataceae</taxon>
        <taxon>Mycoplasmopsis</taxon>
    </lineage>
</organism>
<dbReference type="InterPro" id="IPR003439">
    <property type="entry name" value="ABC_transporter-like_ATP-bd"/>
</dbReference>
<dbReference type="PANTHER" id="PTHR43297:SF2">
    <property type="entry name" value="DIPEPTIDE TRANSPORT ATP-BINDING PROTEIN DPPD"/>
    <property type="match status" value="1"/>
</dbReference>
<dbReference type="EMBL" id="ADNC01000018">
    <property type="protein sequence ID" value="EFF41492.1"/>
    <property type="molecule type" value="Genomic_DNA"/>
</dbReference>
<evidence type="ECO:0000256" key="8">
    <source>
        <dbReference type="SAM" id="MobiDB-lite"/>
    </source>
</evidence>
<dbReference type="InterPro" id="IPR027417">
    <property type="entry name" value="P-loop_NTPase"/>
</dbReference>
<dbReference type="InterPro" id="IPR017871">
    <property type="entry name" value="ABC_transporter-like_CS"/>
</dbReference>
<evidence type="ECO:0000256" key="1">
    <source>
        <dbReference type="ARBA" id="ARBA00004202"/>
    </source>
</evidence>
<comment type="subcellular location">
    <subcellularLocation>
        <location evidence="1">Cell membrane</location>
        <topology evidence="1">Peripheral membrane protein</topology>
    </subcellularLocation>
</comment>
<keyword evidence="4" id="KW-1003">Cell membrane</keyword>
<dbReference type="STRING" id="747682.MALL_0010"/>
<dbReference type="CDD" id="cd03257">
    <property type="entry name" value="ABC_NikE_OppD_transporters"/>
    <property type="match status" value="1"/>
</dbReference>
<dbReference type="eggNOG" id="COG0444">
    <property type="taxonomic scope" value="Bacteria"/>
</dbReference>
<dbReference type="GO" id="GO:0005886">
    <property type="term" value="C:plasma membrane"/>
    <property type="evidence" value="ECO:0007669"/>
    <property type="project" value="UniProtKB-SubCell"/>
</dbReference>
<sequence length="668" mass="77018">MTKSTINKSNKTKNKNVKRTSLLLPTLRQNNNNNLNNRTKRQNSKQDIITQNKNNFSLRNKRNNYQKDLYTSQIHRPLRKLNLFEEQIIPEKKPRKKRTIKPKEQKVLKTIAPKFIDLKEEFKTPLNPIIEPNKENLNLKKQHKSDLDLKPKQEENNVIRYQYIPVIEKQEVLSRDLVKNPLENSLPTINSNFSNTSLLVKLEDSGYTRKFPEPIKYYNKPIPKDLMVMNGLKHKSFFDTFKESSSKFSKKVKNLFSKEKEQVTFNFDDYIQKAPSEFVFNKQRKVVAQIDDIYLTFANPANPAEKNLVLRGPSLKAYEGCIHAIIGESGSGKSVITSLLYGLTGSNSIIESGSVKLYGLEVQNFSAKQWEKSRLRGRIVSAVFQNPMSILDPTMKVGEQIIEGMLINKIVKNKKEARLEAIKYLEMTKILNPEKVMNLYPHELSGGMIQRIALAAIVSLKPKLLIMDEPTTALDPTVQALVLDIIRELQDTFKIATIFITHDLGVVASIADYINIMYAGQIVESGSKEEILMNPQHPYTWGLIVSMPDFNSNQRLEVIRGAVPSNLNNIKGDAFAIRNDYALSRDFQEEPDFYQISQTHFVKSALLDKKAPTYQPPLIIKNLWDKYEKELKTLYHDDIYVTESEYKYYFRKAQEHNAKIKNIGEKHE</sequence>
<feature type="region of interest" description="Disordered" evidence="8">
    <location>
        <begin position="1"/>
        <end position="20"/>
    </location>
</feature>
<dbReference type="Proteomes" id="UP000004757">
    <property type="component" value="Unassembled WGS sequence"/>
</dbReference>
<evidence type="ECO:0000313" key="10">
    <source>
        <dbReference type="EMBL" id="EFF41492.1"/>
    </source>
</evidence>
<dbReference type="Pfam" id="PF08352">
    <property type="entry name" value="oligo_HPY"/>
    <property type="match status" value="1"/>
</dbReference>
<dbReference type="SMART" id="SM00382">
    <property type="entry name" value="AAA"/>
    <property type="match status" value="1"/>
</dbReference>
<comment type="similarity">
    <text evidence="2">Belongs to the ABC transporter superfamily.</text>
</comment>
<dbReference type="PROSITE" id="PS00211">
    <property type="entry name" value="ABC_TRANSPORTER_1"/>
    <property type="match status" value="1"/>
</dbReference>
<dbReference type="AlphaFoldDB" id="D4XVY7"/>
<dbReference type="OrthoDB" id="9806285at2"/>
<keyword evidence="6 10" id="KW-0067">ATP-binding</keyword>
<evidence type="ECO:0000256" key="5">
    <source>
        <dbReference type="ARBA" id="ARBA00022741"/>
    </source>
</evidence>
<evidence type="ECO:0000256" key="4">
    <source>
        <dbReference type="ARBA" id="ARBA00022475"/>
    </source>
</evidence>
<keyword evidence="5" id="KW-0547">Nucleotide-binding</keyword>
<evidence type="ECO:0000313" key="11">
    <source>
        <dbReference type="Proteomes" id="UP000004757"/>
    </source>
</evidence>
<feature type="domain" description="ABC transporter" evidence="9">
    <location>
        <begin position="288"/>
        <end position="544"/>
    </location>
</feature>
<proteinExistence type="inferred from homology"/>
<dbReference type="NCBIfam" id="TIGR01727">
    <property type="entry name" value="oligo_HPY"/>
    <property type="match status" value="1"/>
</dbReference>
<keyword evidence="7" id="KW-0472">Membrane</keyword>
<evidence type="ECO:0000259" key="9">
    <source>
        <dbReference type="PROSITE" id="PS50893"/>
    </source>
</evidence>
<reference evidence="10 11" key="1">
    <citation type="submission" date="2010-03" db="EMBL/GenBank/DDBJ databases">
        <authorList>
            <person name="Glass J.I."/>
            <person name="Benders G.A."/>
            <person name="Durkin A.S."/>
            <person name="Farmerie W.G."/>
            <person name="Hlavinka K."/>
            <person name="Hostetler J."/>
            <person name="Jackson J."/>
            <person name="May M.A."/>
            <person name="Miller R.H."/>
            <person name="Paralanov V."/>
            <person name="Radune D."/>
            <person name="Szczypinski B."/>
            <person name="Brown D.R."/>
        </authorList>
    </citation>
    <scope>NUCLEOTIDE SEQUENCE [LARGE SCALE GENOMIC DNA]</scope>
    <source>
        <strain evidence="10 11">A21JP2</strain>
    </source>
</reference>
<dbReference type="InterPro" id="IPR003593">
    <property type="entry name" value="AAA+_ATPase"/>
</dbReference>
<evidence type="ECO:0000256" key="7">
    <source>
        <dbReference type="ARBA" id="ARBA00023136"/>
    </source>
</evidence>
<dbReference type="PANTHER" id="PTHR43297">
    <property type="entry name" value="OLIGOPEPTIDE TRANSPORT ATP-BINDING PROTEIN APPD"/>
    <property type="match status" value="1"/>
</dbReference>
<evidence type="ECO:0000256" key="2">
    <source>
        <dbReference type="ARBA" id="ARBA00005417"/>
    </source>
</evidence>
<dbReference type="PROSITE" id="PS50893">
    <property type="entry name" value="ABC_TRANSPORTER_2"/>
    <property type="match status" value="1"/>
</dbReference>
<dbReference type="GO" id="GO:0005524">
    <property type="term" value="F:ATP binding"/>
    <property type="evidence" value="ECO:0007669"/>
    <property type="project" value="UniProtKB-KW"/>
</dbReference>